<organism evidence="2 3">
    <name type="scientific">Ichnoviriform fumiferanae</name>
    <dbReference type="NCBI Taxonomy" id="419435"/>
    <lineage>
        <taxon>Viruses</taxon>
        <taxon>Viruses incertae sedis</taxon>
        <taxon>Polydnaviriformidae</taxon>
        <taxon>Ichnoviriform</taxon>
    </lineage>
</organism>
<dbReference type="RefSeq" id="YP_001029360.1">
    <property type="nucleotide sequence ID" value="NC_008863.1"/>
</dbReference>
<accession>A2PZR7</accession>
<dbReference type="Proteomes" id="UP000203987">
    <property type="component" value="Genome"/>
</dbReference>
<dbReference type="GeneID" id="5179548"/>
<sequence>MRLDRDGRRFYVVETMQNSNNETYDENRLVDVVIDNYENVESTKSEQQELQSASSLSWADEFDDTSDPTYDSIQPKEFAGNEMDDFEETFKSTYCNVDTDEVAAEKKKIFTDKNDRYEIKDSHEIAVDVDGDEKSKMLKKQWKKRAINGYDLINARNNPGEIPEYIILRHARKDVFKTFEDIHCKNEKTLLIQFPTCVKNVFGRDNPKLRSLWFWRILSLFLAIIIAVVYINTSPPVHHVYHRYHKKKFYNYILFFLL</sequence>
<name>A2PZR7_9VIRU</name>
<dbReference type="KEGG" id="vg:5179548"/>
<keyword evidence="1" id="KW-0812">Transmembrane</keyword>
<dbReference type="EMBL" id="AB289931">
    <property type="protein sequence ID" value="BAF45489.1"/>
    <property type="molecule type" value="Genomic_DNA"/>
</dbReference>
<protein>
    <submittedName>
        <fullName evidence="2">GfV-B19-ORF1</fullName>
    </submittedName>
</protein>
<evidence type="ECO:0000256" key="1">
    <source>
        <dbReference type="SAM" id="Phobius"/>
    </source>
</evidence>
<proteinExistence type="predicted"/>
<keyword evidence="1" id="KW-0472">Membrane</keyword>
<feature type="transmembrane region" description="Helical" evidence="1">
    <location>
        <begin position="213"/>
        <end position="231"/>
    </location>
</feature>
<keyword evidence="1" id="KW-1133">Transmembrane helix</keyword>
<evidence type="ECO:0000313" key="3">
    <source>
        <dbReference type="Proteomes" id="UP000203987"/>
    </source>
</evidence>
<evidence type="ECO:0000313" key="2">
    <source>
        <dbReference type="EMBL" id="BAF45489.1"/>
    </source>
</evidence>
<reference evidence="2 3" key="1">
    <citation type="journal article" date="2007" name="J. Virol.">
        <title>Genomic and morphological features of a banchine polydnavirus: comparison with bracoviruses and ichnoviruses.</title>
        <authorList>
            <person name="Lapointe R."/>
            <person name="Tanaka K."/>
            <person name="Barney W.E."/>
            <person name="Whitfield J.B."/>
            <person name="Banks J.C."/>
            <person name="Beliveau C."/>
            <person name="Stoltz D."/>
            <person name="Webb B.A."/>
            <person name="Cusson M."/>
        </authorList>
    </citation>
    <scope>NUCLEOTIDE SEQUENCE [LARGE SCALE GENOMIC DNA]</scope>
</reference>